<dbReference type="AlphaFoldDB" id="A0A1G9H5J5"/>
<organism evidence="1 2">
    <name type="scientific">Mesorhizobium muleiense</name>
    <dbReference type="NCBI Taxonomy" id="1004279"/>
    <lineage>
        <taxon>Bacteria</taxon>
        <taxon>Pseudomonadati</taxon>
        <taxon>Pseudomonadota</taxon>
        <taxon>Alphaproteobacteria</taxon>
        <taxon>Hyphomicrobiales</taxon>
        <taxon>Phyllobacteriaceae</taxon>
        <taxon>Mesorhizobium</taxon>
    </lineage>
</organism>
<reference evidence="2" key="1">
    <citation type="submission" date="2016-10" db="EMBL/GenBank/DDBJ databases">
        <authorList>
            <person name="Varghese N."/>
            <person name="Submissions S."/>
        </authorList>
    </citation>
    <scope>NUCLEOTIDE SEQUENCE [LARGE SCALE GENOMIC DNA]</scope>
    <source>
        <strain evidence="2">CGMCC 1.11022</strain>
    </source>
</reference>
<protein>
    <recommendedName>
        <fullName evidence="3">DUF982 domain-containing protein</fullName>
    </recommendedName>
</protein>
<dbReference type="Pfam" id="PF06169">
    <property type="entry name" value="DUF982"/>
    <property type="match status" value="1"/>
</dbReference>
<dbReference type="Gene3D" id="6.10.250.730">
    <property type="match status" value="1"/>
</dbReference>
<evidence type="ECO:0000313" key="1">
    <source>
        <dbReference type="EMBL" id="SDL08119.1"/>
    </source>
</evidence>
<accession>A0A1G9H5J5</accession>
<dbReference type="RefSeq" id="WP_091599779.1">
    <property type="nucleotide sequence ID" value="NZ_FNEE01000026.1"/>
</dbReference>
<name>A0A1G9H5J5_9HYPH</name>
<sequence>MLWFSPAVTIKAAPGRMRDVNSVEGALEAMRGWPVRPKLRAAYVICAEVFDGTKTVDDARKAFVSAAKEAGAYRDG</sequence>
<gene>
    <name evidence="1" type="ORF">SAMN05428953_12673</name>
</gene>
<proteinExistence type="predicted"/>
<dbReference type="Proteomes" id="UP000198894">
    <property type="component" value="Unassembled WGS sequence"/>
</dbReference>
<dbReference type="InterPro" id="IPR010385">
    <property type="entry name" value="DUF982"/>
</dbReference>
<dbReference type="EMBL" id="FNEE01000026">
    <property type="protein sequence ID" value="SDL08119.1"/>
    <property type="molecule type" value="Genomic_DNA"/>
</dbReference>
<evidence type="ECO:0000313" key="2">
    <source>
        <dbReference type="Proteomes" id="UP000198894"/>
    </source>
</evidence>
<evidence type="ECO:0008006" key="3">
    <source>
        <dbReference type="Google" id="ProtNLM"/>
    </source>
</evidence>
<keyword evidence="2" id="KW-1185">Reference proteome</keyword>